<accession>X1GAK1</accession>
<sequence length="58" mass="6814">TTREEEKRPIPPIKRSVWILLKKYALEKTKESGRQITLSEVIEEAILNLTSVEINRKH</sequence>
<organism evidence="1">
    <name type="scientific">marine sediment metagenome</name>
    <dbReference type="NCBI Taxonomy" id="412755"/>
    <lineage>
        <taxon>unclassified sequences</taxon>
        <taxon>metagenomes</taxon>
        <taxon>ecological metagenomes</taxon>
    </lineage>
</organism>
<protein>
    <submittedName>
        <fullName evidence="1">Uncharacterized protein</fullName>
    </submittedName>
</protein>
<name>X1GAK1_9ZZZZ</name>
<gene>
    <name evidence="1" type="ORF">S03H2_38268</name>
</gene>
<comment type="caution">
    <text evidence="1">The sequence shown here is derived from an EMBL/GenBank/DDBJ whole genome shotgun (WGS) entry which is preliminary data.</text>
</comment>
<feature type="non-terminal residue" evidence="1">
    <location>
        <position position="1"/>
    </location>
</feature>
<reference evidence="1" key="1">
    <citation type="journal article" date="2014" name="Front. Microbiol.">
        <title>High frequency of phylogenetically diverse reductive dehalogenase-homologous genes in deep subseafloor sedimentary metagenomes.</title>
        <authorList>
            <person name="Kawai M."/>
            <person name="Futagami T."/>
            <person name="Toyoda A."/>
            <person name="Takaki Y."/>
            <person name="Nishi S."/>
            <person name="Hori S."/>
            <person name="Arai W."/>
            <person name="Tsubouchi T."/>
            <person name="Morono Y."/>
            <person name="Uchiyama I."/>
            <person name="Ito T."/>
            <person name="Fujiyama A."/>
            <person name="Inagaki F."/>
            <person name="Takami H."/>
        </authorList>
    </citation>
    <scope>NUCLEOTIDE SEQUENCE</scope>
    <source>
        <strain evidence="1">Expedition CK06-06</strain>
    </source>
</reference>
<proteinExistence type="predicted"/>
<dbReference type="AlphaFoldDB" id="X1GAK1"/>
<evidence type="ECO:0000313" key="1">
    <source>
        <dbReference type="EMBL" id="GAH54931.1"/>
    </source>
</evidence>
<dbReference type="EMBL" id="BARU01023595">
    <property type="protein sequence ID" value="GAH54931.1"/>
    <property type="molecule type" value="Genomic_DNA"/>
</dbReference>